<dbReference type="Gene3D" id="1.25.40.450">
    <property type="entry name" value="Nucleoporin, helical domain, N-terminal subdomain"/>
    <property type="match status" value="1"/>
</dbReference>
<reference evidence="8 9" key="1">
    <citation type="journal article" date="2017" name="Nat. Ecol. Evol.">
        <title>Scallop genome provides insights into evolution of bilaterian karyotype and development.</title>
        <authorList>
            <person name="Wang S."/>
            <person name="Zhang J."/>
            <person name="Jiao W."/>
            <person name="Li J."/>
            <person name="Xun X."/>
            <person name="Sun Y."/>
            <person name="Guo X."/>
            <person name="Huan P."/>
            <person name="Dong B."/>
            <person name="Zhang L."/>
            <person name="Hu X."/>
            <person name="Sun X."/>
            <person name="Wang J."/>
            <person name="Zhao C."/>
            <person name="Wang Y."/>
            <person name="Wang D."/>
            <person name="Huang X."/>
            <person name="Wang R."/>
            <person name="Lv J."/>
            <person name="Li Y."/>
            <person name="Zhang Z."/>
            <person name="Liu B."/>
            <person name="Lu W."/>
            <person name="Hui Y."/>
            <person name="Liang J."/>
            <person name="Zhou Z."/>
            <person name="Hou R."/>
            <person name="Li X."/>
            <person name="Liu Y."/>
            <person name="Li H."/>
            <person name="Ning X."/>
            <person name="Lin Y."/>
            <person name="Zhao L."/>
            <person name="Xing Q."/>
            <person name="Dou J."/>
            <person name="Li Y."/>
            <person name="Mao J."/>
            <person name="Guo H."/>
            <person name="Dou H."/>
            <person name="Li T."/>
            <person name="Mu C."/>
            <person name="Jiang W."/>
            <person name="Fu Q."/>
            <person name="Fu X."/>
            <person name="Miao Y."/>
            <person name="Liu J."/>
            <person name="Yu Q."/>
            <person name="Li R."/>
            <person name="Liao H."/>
            <person name="Li X."/>
            <person name="Kong Y."/>
            <person name="Jiang Z."/>
            <person name="Chourrout D."/>
            <person name="Li R."/>
            <person name="Bao Z."/>
        </authorList>
    </citation>
    <scope>NUCLEOTIDE SEQUENCE [LARGE SCALE GENOMIC DNA]</scope>
    <source>
        <strain evidence="8 9">PY_sf001</strain>
    </source>
</reference>
<evidence type="ECO:0000313" key="8">
    <source>
        <dbReference type="EMBL" id="OWF34860.1"/>
    </source>
</evidence>
<dbReference type="PANTHER" id="PTHR10350:SF6">
    <property type="entry name" value="NUCLEAR PORE COMPLEX PROTEIN NUP155"/>
    <property type="match status" value="1"/>
</dbReference>
<comment type="similarity">
    <text evidence="2">Belongs to the non-repetitive/WGA-negative nucleoporin family.</text>
</comment>
<evidence type="ECO:0000256" key="2">
    <source>
        <dbReference type="ARBA" id="ARBA00007373"/>
    </source>
</evidence>
<dbReference type="GO" id="GO:0000972">
    <property type="term" value="P:transcription-dependent tethering of RNA polymerase II gene DNA at nuclear periphery"/>
    <property type="evidence" value="ECO:0007669"/>
    <property type="project" value="TreeGrafter"/>
</dbReference>
<feature type="region of interest" description="Disordered" evidence="5">
    <location>
        <begin position="946"/>
        <end position="969"/>
    </location>
</feature>
<dbReference type="GO" id="GO:0006606">
    <property type="term" value="P:protein import into nucleus"/>
    <property type="evidence" value="ECO:0007669"/>
    <property type="project" value="TreeGrafter"/>
</dbReference>
<evidence type="ECO:0000256" key="4">
    <source>
        <dbReference type="ARBA" id="ARBA00023242"/>
    </source>
</evidence>
<dbReference type="InterPro" id="IPR042538">
    <property type="entry name" value="Nucleoporin_Nup155_C_3"/>
</dbReference>
<dbReference type="STRING" id="6573.A0A210PEE4"/>
<accession>A0A210PEE4</accession>
<feature type="region of interest" description="Disordered" evidence="5">
    <location>
        <begin position="1"/>
        <end position="20"/>
    </location>
</feature>
<organism evidence="8 9">
    <name type="scientific">Mizuhopecten yessoensis</name>
    <name type="common">Japanese scallop</name>
    <name type="synonym">Patinopecten yessoensis</name>
    <dbReference type="NCBI Taxonomy" id="6573"/>
    <lineage>
        <taxon>Eukaryota</taxon>
        <taxon>Metazoa</taxon>
        <taxon>Spiralia</taxon>
        <taxon>Lophotrochozoa</taxon>
        <taxon>Mollusca</taxon>
        <taxon>Bivalvia</taxon>
        <taxon>Autobranchia</taxon>
        <taxon>Pteriomorphia</taxon>
        <taxon>Pectinida</taxon>
        <taxon>Pectinoidea</taxon>
        <taxon>Pectinidae</taxon>
        <taxon>Mizuhopecten</taxon>
    </lineage>
</organism>
<dbReference type="Gene3D" id="1.20.58.1780">
    <property type="match status" value="1"/>
</dbReference>
<evidence type="ECO:0000259" key="7">
    <source>
        <dbReference type="Pfam" id="PF08801"/>
    </source>
</evidence>
<dbReference type="SUPFAM" id="SSF101908">
    <property type="entry name" value="Putative isomerase YbhE"/>
    <property type="match status" value="1"/>
</dbReference>
<dbReference type="Gene3D" id="1.20.120.1880">
    <property type="entry name" value="Nucleoporin, helical C-terminal domain"/>
    <property type="match status" value="1"/>
</dbReference>
<dbReference type="GO" id="GO:0044611">
    <property type="term" value="C:nuclear pore inner ring"/>
    <property type="evidence" value="ECO:0007669"/>
    <property type="project" value="TreeGrafter"/>
</dbReference>
<dbReference type="PANTHER" id="PTHR10350">
    <property type="entry name" value="NUCLEAR PORE COMPLEX PROTEIN NUP155"/>
    <property type="match status" value="1"/>
</dbReference>
<gene>
    <name evidence="8" type="ORF">KP79_PYT08549</name>
</gene>
<dbReference type="Pfam" id="PF03177">
    <property type="entry name" value="Nucleoporin_C"/>
    <property type="match status" value="1"/>
</dbReference>
<proteinExistence type="inferred from homology"/>
<dbReference type="EMBL" id="NEDP02076749">
    <property type="protein sequence ID" value="OWF34860.1"/>
    <property type="molecule type" value="Genomic_DNA"/>
</dbReference>
<evidence type="ECO:0000256" key="3">
    <source>
        <dbReference type="ARBA" id="ARBA00022448"/>
    </source>
</evidence>
<dbReference type="Pfam" id="PF08801">
    <property type="entry name" value="Nucleoporin_N"/>
    <property type="match status" value="1"/>
</dbReference>
<dbReference type="InterPro" id="IPR014908">
    <property type="entry name" value="Nucleoporin_Nup133/Nup155_N"/>
</dbReference>
<comment type="caution">
    <text evidence="8">The sequence shown here is derived from an EMBL/GenBank/DDBJ whole genome shotgun (WGS) entry which is preliminary data.</text>
</comment>
<dbReference type="GO" id="GO:0006405">
    <property type="term" value="P:RNA export from nucleus"/>
    <property type="evidence" value="ECO:0007669"/>
    <property type="project" value="TreeGrafter"/>
</dbReference>
<evidence type="ECO:0000256" key="1">
    <source>
        <dbReference type="ARBA" id="ARBA00004123"/>
    </source>
</evidence>
<dbReference type="FunFam" id="1.20.120.1880:FF:000001">
    <property type="entry name" value="Nuclear pore complex protein Nup155"/>
    <property type="match status" value="1"/>
</dbReference>
<keyword evidence="4" id="KW-0539">Nucleus</keyword>
<keyword evidence="9" id="KW-1185">Reference proteome</keyword>
<keyword evidence="3" id="KW-0813">Transport</keyword>
<evidence type="ECO:0000256" key="5">
    <source>
        <dbReference type="SAM" id="MobiDB-lite"/>
    </source>
</evidence>
<dbReference type="InterPro" id="IPR042537">
    <property type="entry name" value="Nucleoporin_Nup155_C_2"/>
</dbReference>
<sequence>MASFMTSGMMPPPSHQDVMDSAGRLLDNHMQDDRSYLDLSDQLKVPVHNQPCVSGLNELDYPSLPEARVGLECLPEISNVKLVPLPPELMEQFGRMQCNCMMGLFPDVERAWLAIDSDIFVWRYEDGSDLAYFDGLSETILSVALVKPKVGIFQPHIQYLLCLATHVDIVLLGVSFSQPREGMSAELGNGEMHLLPEPLFSIPTDNTYIMNIIGSDNGRIFMAGKDGCLYELAYQADDGWFSRKCRKINHSTSTLSFLIPSFLNFSFSEDDPLVQLSLDQSRHILYARSEKGTIQVFDLGQDGNSMGKVTAIPQQTIVHNAWQIARTIERSNFKPLVHISAITRHESANIHLVAVTQSGARLYFSTNNFGNNKGRPCMLTLVHVRLPPGFSATAGIQKPTNIHTAYHKNGSLLLVSSQSEESDAMWTISGDSFPFQSQLMEAQTTIPINGRTWAVCEIPSPALEPGVFRQARPGTLKADPPAVVTQHTELPRRFVLLTAQGSHILSKLRPVDQLRQLLIDCQGPDAEEVKGFFRLHRIEQACATCLILACSRLAADQPIANWATMAFFMYGGEAQYNFGMDRSLMASNIGPSGMHPTVTSTPAPGMGHGYFHPSLTQGPTMSQEVIFSGKHNGICLYLSRILRCIWENAVATDFPYTTPQGVLNYLTCSFTTEELTQILENIRGLSDFVDFNSRYETGPSESNMPPMPFSSHLMGPVDDQLRKGLQGEAQKMEKISLQHIQDLIHRVEEVLGLLKILVDHQFHIVASQLTKDQQNQLRTMMFKHLVISSKDICGALITCLINRYLDDNATIDAINNKLREICPSLYSSDDATCSKASELLQAARVNQNQSEKKRQLGEALKLYKEVSQPLQLTVVCSQFANVHYYDGIVDLCLTLAHKRDPQRLALHFYRSGEPPEDLQGMSAYMSRMECYNCITGTLGFLSTTSTSFPQAPKVPGPPPTPDPSRLSPQEADQFKSDIFRLALKCDDELFHVALYDWLYSMNQTEKLLEIQSPFMEPYLKRKTGYQSEAVGALDMLWKYYEKSRNFPAAAKILSRLAERHGTDVRLQQRIEYLSRAIMCAKSSTSRTSSAAEGEFLHELEEKMEVGRLQLQVQNALSKRRDRNQQSITEALSRLDSDLLDLTLLYEEFADRYDLSECKLAIVHCAGLFDAALVENLWQSIIDKEVDATMGMATPMRITNIRNKMEPIGKQYIKTERYFPLAFLVKYVEQRSCELDFTASWVYEMMLEIGVPPPKLLEIYDRMFKSRDPYWQTIQRPLHLLDVLSNLLAHLTANPSLIPVYERRPFSTLCLDFVATYLVELQTMRMADHHRRLVSQFKRLQAELERL</sequence>
<protein>
    <submittedName>
        <fullName evidence="8">Nuclear pore complex protein Nup155</fullName>
    </submittedName>
</protein>
<dbReference type="FunFam" id="1.25.40.440:FF:000001">
    <property type="entry name" value="Nuclear pore complex subunit"/>
    <property type="match status" value="1"/>
</dbReference>
<dbReference type="GO" id="GO:0036228">
    <property type="term" value="P:protein localization to nuclear inner membrane"/>
    <property type="evidence" value="ECO:0007669"/>
    <property type="project" value="TreeGrafter"/>
</dbReference>
<dbReference type="Proteomes" id="UP000242188">
    <property type="component" value="Unassembled WGS sequence"/>
</dbReference>
<dbReference type="OrthoDB" id="338970at2759"/>
<feature type="compositionally biased region" description="Pro residues" evidence="5">
    <location>
        <begin position="952"/>
        <end position="962"/>
    </location>
</feature>
<evidence type="ECO:0000313" key="9">
    <source>
        <dbReference type="Proteomes" id="UP000242188"/>
    </source>
</evidence>
<dbReference type="InterPro" id="IPR004870">
    <property type="entry name" value="Nucleoporin_Nup155"/>
</dbReference>
<evidence type="ECO:0000259" key="6">
    <source>
        <dbReference type="Pfam" id="PF03177"/>
    </source>
</evidence>
<dbReference type="InterPro" id="IPR042533">
    <property type="entry name" value="Nucleoporin_Nup155_C_1"/>
</dbReference>
<feature type="domain" description="Nucleoporin Nup133/Nup155-like C-terminal" evidence="6">
    <location>
        <begin position="628"/>
        <end position="1322"/>
    </location>
</feature>
<dbReference type="GO" id="GO:0017056">
    <property type="term" value="F:structural constituent of nuclear pore"/>
    <property type="evidence" value="ECO:0007669"/>
    <property type="project" value="InterPro"/>
</dbReference>
<comment type="subcellular location">
    <subcellularLocation>
        <location evidence="1">Nucleus</location>
    </subcellularLocation>
</comment>
<name>A0A210PEE4_MIZYE</name>
<dbReference type="Gene3D" id="1.25.40.440">
    <property type="entry name" value="Nucleoporin, helical domain, central subdomain"/>
    <property type="match status" value="1"/>
</dbReference>
<dbReference type="InterPro" id="IPR007187">
    <property type="entry name" value="Nucleoporin_Nup133/Nup155_C"/>
</dbReference>
<feature type="domain" description="Nucleoporin Nup133/Nup155-like N-terminal" evidence="7">
    <location>
        <begin position="76"/>
        <end position="504"/>
    </location>
</feature>